<gene>
    <name evidence="4" type="ORF">MTR67_026018</name>
</gene>
<comment type="similarity">
    <text evidence="1">Belongs to the 5'-AMP-activated protein kinase beta subunit family.</text>
</comment>
<feature type="domain" description="Association with the SNF1 complex (ASC)" evidence="3">
    <location>
        <begin position="22"/>
        <end position="105"/>
    </location>
</feature>
<dbReference type="InterPro" id="IPR037256">
    <property type="entry name" value="ASC_dom_sf"/>
</dbReference>
<accession>A0AAF0TZL3</accession>
<evidence type="ECO:0000313" key="4">
    <source>
        <dbReference type="EMBL" id="WMV32633.1"/>
    </source>
</evidence>
<dbReference type="AlphaFoldDB" id="A0AAF0TZL3"/>
<proteinExistence type="inferred from homology"/>
<dbReference type="InterPro" id="IPR043554">
    <property type="entry name" value="KINB"/>
</dbReference>
<dbReference type="PANTHER" id="PTHR46316">
    <property type="entry name" value="SNF1-RELATED PROTEIN KINASE REGULATORY SUBUNIT BETA-1"/>
    <property type="match status" value="1"/>
</dbReference>
<protein>
    <recommendedName>
        <fullName evidence="3">Association with the SNF1 complex (ASC) domain-containing protein</fullName>
    </recommendedName>
</protein>
<dbReference type="Proteomes" id="UP001234989">
    <property type="component" value="Chromosome 6"/>
</dbReference>
<dbReference type="SMART" id="SM01010">
    <property type="entry name" value="AMPKBI"/>
    <property type="match status" value="1"/>
</dbReference>
<dbReference type="Pfam" id="PF04739">
    <property type="entry name" value="AMPKBI"/>
    <property type="match status" value="1"/>
</dbReference>
<evidence type="ECO:0000313" key="5">
    <source>
        <dbReference type="Proteomes" id="UP001234989"/>
    </source>
</evidence>
<evidence type="ECO:0000256" key="1">
    <source>
        <dbReference type="ARBA" id="ARBA00010926"/>
    </source>
</evidence>
<dbReference type="GO" id="GO:0005737">
    <property type="term" value="C:cytoplasm"/>
    <property type="evidence" value="ECO:0007669"/>
    <property type="project" value="UniProtKB-ARBA"/>
</dbReference>
<dbReference type="PANTHER" id="PTHR46316:SF5">
    <property type="entry name" value="SNF1-RELATED PROTEIN KINASE REGULATORY SUBUNIT BETA-3"/>
    <property type="match status" value="1"/>
</dbReference>
<dbReference type="EMBL" id="CP133617">
    <property type="protein sequence ID" value="WMV32633.1"/>
    <property type="molecule type" value="Genomic_DNA"/>
</dbReference>
<dbReference type="InterPro" id="IPR006828">
    <property type="entry name" value="ASC_dom"/>
</dbReference>
<feature type="region of interest" description="Disordered" evidence="2">
    <location>
        <begin position="1"/>
        <end position="50"/>
    </location>
</feature>
<evidence type="ECO:0000259" key="3">
    <source>
        <dbReference type="SMART" id="SM01010"/>
    </source>
</evidence>
<name>A0AAF0TZL3_SOLVR</name>
<sequence>MNHPHPYGEDHDEPTVMGFEVPRSPDASYNNVYPGHLDEGREPPMVPPHLHHTLLNHPATRDESTSLPLPQNAVLNHLYIENGEVPSRGKYTASSAVENVYFFPATSSRKIWYQKVSDVPISNSG</sequence>
<reference evidence="4" key="1">
    <citation type="submission" date="2023-08" db="EMBL/GenBank/DDBJ databases">
        <title>A de novo genome assembly of Solanum verrucosum Schlechtendal, a Mexican diploid species geographically isolated from the other diploid A-genome species in potato relatives.</title>
        <authorList>
            <person name="Hosaka K."/>
        </authorList>
    </citation>
    <scope>NUCLEOTIDE SEQUENCE</scope>
    <source>
        <tissue evidence="4">Young leaves</tissue>
    </source>
</reference>
<keyword evidence="5" id="KW-1185">Reference proteome</keyword>
<organism evidence="4 5">
    <name type="scientific">Solanum verrucosum</name>
    <dbReference type="NCBI Taxonomy" id="315347"/>
    <lineage>
        <taxon>Eukaryota</taxon>
        <taxon>Viridiplantae</taxon>
        <taxon>Streptophyta</taxon>
        <taxon>Embryophyta</taxon>
        <taxon>Tracheophyta</taxon>
        <taxon>Spermatophyta</taxon>
        <taxon>Magnoliopsida</taxon>
        <taxon>eudicotyledons</taxon>
        <taxon>Gunneridae</taxon>
        <taxon>Pentapetalae</taxon>
        <taxon>asterids</taxon>
        <taxon>lamiids</taxon>
        <taxon>Solanales</taxon>
        <taxon>Solanaceae</taxon>
        <taxon>Solanoideae</taxon>
        <taxon>Solaneae</taxon>
        <taxon>Solanum</taxon>
    </lineage>
</organism>
<dbReference type="Gene3D" id="6.20.250.60">
    <property type="match status" value="1"/>
</dbReference>
<evidence type="ECO:0000256" key="2">
    <source>
        <dbReference type="SAM" id="MobiDB-lite"/>
    </source>
</evidence>
<dbReference type="SUPFAM" id="SSF160219">
    <property type="entry name" value="AMPKBI-like"/>
    <property type="match status" value="1"/>
</dbReference>